<dbReference type="SMART" id="SM00646">
    <property type="entry name" value="Ami_3"/>
    <property type="match status" value="1"/>
</dbReference>
<keyword evidence="4" id="KW-1185">Reference proteome</keyword>
<dbReference type="Proteomes" id="UP000609849">
    <property type="component" value="Unassembled WGS sequence"/>
</dbReference>
<gene>
    <name evidence="3" type="ORF">H8923_09240</name>
</gene>
<dbReference type="InterPro" id="IPR007730">
    <property type="entry name" value="SPOR-like_dom"/>
</dbReference>
<evidence type="ECO:0000259" key="2">
    <source>
        <dbReference type="PROSITE" id="PS51724"/>
    </source>
</evidence>
<dbReference type="SUPFAM" id="SSF110997">
    <property type="entry name" value="Sporulation related repeat"/>
    <property type="match status" value="1"/>
</dbReference>
<dbReference type="RefSeq" id="WP_153971591.1">
    <property type="nucleotide sequence ID" value="NZ_JACRWE010000003.1"/>
</dbReference>
<feature type="domain" description="SPOR" evidence="2">
    <location>
        <begin position="208"/>
        <end position="288"/>
    </location>
</feature>
<dbReference type="SUPFAM" id="SSF53187">
    <property type="entry name" value="Zn-dependent exopeptidases"/>
    <property type="match status" value="1"/>
</dbReference>
<reference evidence="3 4" key="1">
    <citation type="submission" date="2020-08" db="EMBL/GenBank/DDBJ databases">
        <authorList>
            <person name="Liu C."/>
            <person name="Sun Q."/>
        </authorList>
    </citation>
    <scope>NUCLEOTIDE SEQUENCE [LARGE SCALE GENOMIC DNA]</scope>
    <source>
        <strain evidence="3 4">NSJ-18</strain>
    </source>
</reference>
<accession>A0ABR7JPW2</accession>
<dbReference type="CDD" id="cd02696">
    <property type="entry name" value="MurNAc-LAA"/>
    <property type="match status" value="1"/>
</dbReference>
<dbReference type="Pfam" id="PF01520">
    <property type="entry name" value="Amidase_3"/>
    <property type="match status" value="1"/>
</dbReference>
<proteinExistence type="predicted"/>
<evidence type="ECO:0000313" key="3">
    <source>
        <dbReference type="EMBL" id="MBC5996945.1"/>
    </source>
</evidence>
<organism evidence="3 4">
    <name type="scientific">Romboutsia faecis</name>
    <dbReference type="NCBI Taxonomy" id="2764597"/>
    <lineage>
        <taxon>Bacteria</taxon>
        <taxon>Bacillati</taxon>
        <taxon>Bacillota</taxon>
        <taxon>Clostridia</taxon>
        <taxon>Peptostreptococcales</taxon>
        <taxon>Peptostreptococcaceae</taxon>
        <taxon>Romboutsia</taxon>
    </lineage>
</organism>
<keyword evidence="1" id="KW-0378">Hydrolase</keyword>
<dbReference type="InterPro" id="IPR002508">
    <property type="entry name" value="MurNAc-LAA_cat"/>
</dbReference>
<dbReference type="InterPro" id="IPR050695">
    <property type="entry name" value="N-acetylmuramoyl_amidase_3"/>
</dbReference>
<dbReference type="PANTHER" id="PTHR30404:SF0">
    <property type="entry name" value="N-ACETYLMURAMOYL-L-ALANINE AMIDASE AMIC"/>
    <property type="match status" value="1"/>
</dbReference>
<dbReference type="Gene3D" id="3.40.630.40">
    <property type="entry name" value="Zn-dependent exopeptidases"/>
    <property type="match status" value="1"/>
</dbReference>
<name>A0ABR7JPW2_9FIRM</name>
<dbReference type="Pfam" id="PF05036">
    <property type="entry name" value="SPOR"/>
    <property type="match status" value="1"/>
</dbReference>
<dbReference type="InterPro" id="IPR036680">
    <property type="entry name" value="SPOR-like_sf"/>
</dbReference>
<dbReference type="PROSITE" id="PS51724">
    <property type="entry name" value="SPOR"/>
    <property type="match status" value="1"/>
</dbReference>
<protein>
    <submittedName>
        <fullName evidence="3">N-acetylmuramoyl-L-alanine amidase</fullName>
    </submittedName>
</protein>
<dbReference type="PANTHER" id="PTHR30404">
    <property type="entry name" value="N-ACETYLMURAMOYL-L-ALANINE AMIDASE"/>
    <property type="match status" value="1"/>
</dbReference>
<sequence>MSKYLVLGDGGHAEKVAGKCAPDKSLYEWKFNQEVDTKIKKRCKDHGIDYYQTNPSPAGKDEMGLSKRAELANAHWKKQGKPKALFISYHANAYKSVFNDARGTETYVASNASTNSKNAAKFINDEIYSAFKKLDNGAKNRGVKTEDFTVIYKAQMPSILVEYGFYTNKSDLKILQNNVDDLVEATMKGICKYFSITYKTPKKENNTSKEEVFYRVVTNSYLDRKNAEKEVSELKKLGVSAFLDAFKKDNKTYLRVVAGSYANRKNAETQLASLKKKGYNPFIAIYKK</sequence>
<dbReference type="EMBL" id="JACRWE010000003">
    <property type="protein sequence ID" value="MBC5996945.1"/>
    <property type="molecule type" value="Genomic_DNA"/>
</dbReference>
<evidence type="ECO:0000256" key="1">
    <source>
        <dbReference type="ARBA" id="ARBA00022801"/>
    </source>
</evidence>
<evidence type="ECO:0000313" key="4">
    <source>
        <dbReference type="Proteomes" id="UP000609849"/>
    </source>
</evidence>
<dbReference type="Gene3D" id="3.30.70.1070">
    <property type="entry name" value="Sporulation related repeat"/>
    <property type="match status" value="1"/>
</dbReference>
<comment type="caution">
    <text evidence="3">The sequence shown here is derived from an EMBL/GenBank/DDBJ whole genome shotgun (WGS) entry which is preliminary data.</text>
</comment>